<organism evidence="1 2">
    <name type="scientific">Sphaerodactylus townsendi</name>
    <dbReference type="NCBI Taxonomy" id="933632"/>
    <lineage>
        <taxon>Eukaryota</taxon>
        <taxon>Metazoa</taxon>
        <taxon>Chordata</taxon>
        <taxon>Craniata</taxon>
        <taxon>Vertebrata</taxon>
        <taxon>Euteleostomi</taxon>
        <taxon>Lepidosauria</taxon>
        <taxon>Squamata</taxon>
        <taxon>Bifurcata</taxon>
        <taxon>Gekkota</taxon>
        <taxon>Sphaerodactylidae</taxon>
        <taxon>Sphaerodactylus</taxon>
    </lineage>
</organism>
<evidence type="ECO:0000313" key="2">
    <source>
        <dbReference type="Proteomes" id="UP000827872"/>
    </source>
</evidence>
<protein>
    <submittedName>
        <fullName evidence="1">Uncharacterized protein</fullName>
    </submittedName>
</protein>
<evidence type="ECO:0000313" key="1">
    <source>
        <dbReference type="EMBL" id="KAH7993456.1"/>
    </source>
</evidence>
<name>A0ACB8EM18_9SAUR</name>
<dbReference type="EMBL" id="CM037616">
    <property type="protein sequence ID" value="KAH7993456.1"/>
    <property type="molecule type" value="Genomic_DNA"/>
</dbReference>
<dbReference type="Proteomes" id="UP000827872">
    <property type="component" value="Linkage Group LG03"/>
</dbReference>
<reference evidence="1" key="1">
    <citation type="submission" date="2021-08" db="EMBL/GenBank/DDBJ databases">
        <title>The first chromosome-level gecko genome reveals the dynamic sex chromosomes of Neotropical dwarf geckos (Sphaerodactylidae: Sphaerodactylus).</title>
        <authorList>
            <person name="Pinto B.J."/>
            <person name="Keating S.E."/>
            <person name="Gamble T."/>
        </authorList>
    </citation>
    <scope>NUCLEOTIDE SEQUENCE</scope>
    <source>
        <strain evidence="1">TG3544</strain>
    </source>
</reference>
<gene>
    <name evidence="1" type="ORF">K3G42_031080</name>
</gene>
<keyword evidence="2" id="KW-1185">Reference proteome</keyword>
<sequence length="206" mass="22954">MGVSWLQSGPMSSHLRIVPGGKHQCSQIQFKREGVSHCKAMGSFFKDYFNSLQNPGTPYNYTKDKLEDKTRDPTGRPVHDLSSLHLLLLYHPGEPVGARSGKATKRSRMVPVDVERAGSSRAIIEDARIPRLELCLHNLGGVLHRLAALLQRYIFFFVVTASSPSSCSPWNSHSYSRDPTAFVRSSRTPEEIAVLPRRHGFFAPGP</sequence>
<accession>A0ACB8EM18</accession>
<proteinExistence type="predicted"/>
<comment type="caution">
    <text evidence="1">The sequence shown here is derived from an EMBL/GenBank/DDBJ whole genome shotgun (WGS) entry which is preliminary data.</text>
</comment>